<dbReference type="InterPro" id="IPR038213">
    <property type="entry name" value="IFI6/IFI27-like_sf"/>
</dbReference>
<evidence type="ECO:0000256" key="3">
    <source>
        <dbReference type="ARBA" id="ARBA00022692"/>
    </source>
</evidence>
<organism evidence="7 8">
    <name type="scientific">Coleophoma crateriformis</name>
    <dbReference type="NCBI Taxonomy" id="565419"/>
    <lineage>
        <taxon>Eukaryota</taxon>
        <taxon>Fungi</taxon>
        <taxon>Dikarya</taxon>
        <taxon>Ascomycota</taxon>
        <taxon>Pezizomycotina</taxon>
        <taxon>Leotiomycetes</taxon>
        <taxon>Helotiales</taxon>
        <taxon>Dermateaceae</taxon>
        <taxon>Coleophoma</taxon>
    </lineage>
</organism>
<keyword evidence="5 6" id="KW-0472">Membrane</keyword>
<dbReference type="AlphaFoldDB" id="A0A3D8Q7E3"/>
<comment type="caution">
    <text evidence="7">The sequence shown here is derived from an EMBL/GenBank/DDBJ whole genome shotgun (WGS) entry which is preliminary data.</text>
</comment>
<feature type="transmembrane region" description="Helical" evidence="6">
    <location>
        <begin position="129"/>
        <end position="151"/>
    </location>
</feature>
<accession>A0A3D8Q7E3</accession>
<keyword evidence="4 6" id="KW-1133">Transmembrane helix</keyword>
<dbReference type="Gene3D" id="6.10.110.10">
    <property type="match status" value="1"/>
</dbReference>
<evidence type="ECO:0000256" key="1">
    <source>
        <dbReference type="ARBA" id="ARBA00004141"/>
    </source>
</evidence>
<reference evidence="7 8" key="1">
    <citation type="journal article" date="2018" name="IMA Fungus">
        <title>IMA Genome-F 9: Draft genome sequence of Annulohypoxylon stygium, Aspergillus mulundensis, Berkeleyomyces basicola (syn. Thielaviopsis basicola), Ceratocystis smalleyi, two Cercospora beticola strains, Coleophoma cylindrospora, Fusarium fracticaudum, Phialophora cf. hyalina, and Morchella septimelata.</title>
        <authorList>
            <person name="Wingfield B.D."/>
            <person name="Bills G.F."/>
            <person name="Dong Y."/>
            <person name="Huang W."/>
            <person name="Nel W.J."/>
            <person name="Swalarsk-Parry B.S."/>
            <person name="Vaghefi N."/>
            <person name="Wilken P.M."/>
            <person name="An Z."/>
            <person name="de Beer Z.W."/>
            <person name="De Vos L."/>
            <person name="Chen L."/>
            <person name="Duong T.A."/>
            <person name="Gao Y."/>
            <person name="Hammerbacher A."/>
            <person name="Kikkert J.R."/>
            <person name="Li Y."/>
            <person name="Li H."/>
            <person name="Li K."/>
            <person name="Li Q."/>
            <person name="Liu X."/>
            <person name="Ma X."/>
            <person name="Naidoo K."/>
            <person name="Pethybridge S.J."/>
            <person name="Sun J."/>
            <person name="Steenkamp E.T."/>
            <person name="van der Nest M.A."/>
            <person name="van Wyk S."/>
            <person name="Wingfield M.J."/>
            <person name="Xiong C."/>
            <person name="Yue Q."/>
            <person name="Zhang X."/>
        </authorList>
    </citation>
    <scope>NUCLEOTIDE SEQUENCE [LARGE SCALE GENOMIC DNA]</scope>
    <source>
        <strain evidence="7 8">BP5796</strain>
    </source>
</reference>
<proteinExistence type="inferred from homology"/>
<dbReference type="GO" id="GO:0016020">
    <property type="term" value="C:membrane"/>
    <property type="evidence" value="ECO:0007669"/>
    <property type="project" value="UniProtKB-SubCell"/>
</dbReference>
<sequence length="196" mass="21269">MDMLKAIEECLVFSAISNEDVTSCTKSDNKRLLVSTPATEVQTAETVLSAILAAEKLGNDLDARLQNIVRESGLVHSNGLWYEGLAKILLERLKVLIEDGQESGLTGAAKEAFDNAKDIVQEFVRDHPVLTAVAVTLLVLALLMYAAPWAVEALGFSLEGPLEGSFAAAWQSVLGDVEAGSWFSFWQRLGMTWGKL</sequence>
<keyword evidence="8" id="KW-1185">Reference proteome</keyword>
<evidence type="ECO:0000256" key="2">
    <source>
        <dbReference type="ARBA" id="ARBA00007262"/>
    </source>
</evidence>
<evidence type="ECO:0000256" key="6">
    <source>
        <dbReference type="SAM" id="Phobius"/>
    </source>
</evidence>
<protein>
    <submittedName>
        <fullName evidence="7">Uncharacterized protein</fullName>
    </submittedName>
</protein>
<dbReference type="Pfam" id="PF06140">
    <property type="entry name" value="Ifi-6-16"/>
    <property type="match status" value="1"/>
</dbReference>
<keyword evidence="3 6" id="KW-0812">Transmembrane</keyword>
<evidence type="ECO:0000313" key="8">
    <source>
        <dbReference type="Proteomes" id="UP000256328"/>
    </source>
</evidence>
<dbReference type="Proteomes" id="UP000256328">
    <property type="component" value="Unassembled WGS sequence"/>
</dbReference>
<gene>
    <name evidence="7" type="ORF">BP5796_12557</name>
</gene>
<evidence type="ECO:0000256" key="5">
    <source>
        <dbReference type="ARBA" id="ARBA00023136"/>
    </source>
</evidence>
<comment type="similarity">
    <text evidence="2">Belongs to the IFI6/IFI27 family.</text>
</comment>
<dbReference type="OrthoDB" id="440424at2759"/>
<name>A0A3D8Q7E3_9HELO</name>
<evidence type="ECO:0000313" key="7">
    <source>
        <dbReference type="EMBL" id="RDW57756.1"/>
    </source>
</evidence>
<comment type="subcellular location">
    <subcellularLocation>
        <location evidence="1">Membrane</location>
        <topology evidence="1">Multi-pass membrane protein</topology>
    </subcellularLocation>
</comment>
<dbReference type="EMBL" id="PDLN01000022">
    <property type="protein sequence ID" value="RDW57756.1"/>
    <property type="molecule type" value="Genomic_DNA"/>
</dbReference>
<evidence type="ECO:0000256" key="4">
    <source>
        <dbReference type="ARBA" id="ARBA00022989"/>
    </source>
</evidence>
<dbReference type="InterPro" id="IPR009311">
    <property type="entry name" value="IFI6/IFI27-like"/>
</dbReference>